<protein>
    <submittedName>
        <fullName evidence="2">Uncharacterized protein</fullName>
    </submittedName>
</protein>
<reference evidence="2 3" key="1">
    <citation type="submission" date="2019-12" db="EMBL/GenBank/DDBJ databases">
        <title>Whole genome shotgun sequence of Streptomyces libani subsp. libani NBRC 13452.</title>
        <authorList>
            <person name="Ichikawa N."/>
            <person name="Kimura A."/>
            <person name="Kitahashi Y."/>
            <person name="Komaki H."/>
            <person name="Tamura T."/>
        </authorList>
    </citation>
    <scope>NUCLEOTIDE SEQUENCE [LARGE SCALE GENOMIC DNA]</scope>
    <source>
        <strain evidence="2 3">NBRC 13452</strain>
    </source>
</reference>
<gene>
    <name evidence="2" type="ORF">Sliba_18120</name>
</gene>
<evidence type="ECO:0000313" key="3">
    <source>
        <dbReference type="Proteomes" id="UP000429552"/>
    </source>
</evidence>
<dbReference type="AlphaFoldDB" id="A0A640TCA7"/>
<proteinExistence type="predicted"/>
<feature type="region of interest" description="Disordered" evidence="1">
    <location>
        <begin position="1"/>
        <end position="126"/>
    </location>
</feature>
<name>A0A640TCA7_STRNI</name>
<sequence length="126" mass="13582">MRRVRSASSAGRAACTFLRGRQHRAQAQVFRRPGRSGEEERGGLGVGEPGQPGAVSVHQAVAAGGTAVGADGNSRREERLDVPVDRTDRHLQFRREFGSGHPPAVLEQQKQGEKPVGTHTEIVPRT</sequence>
<feature type="compositionally biased region" description="Low complexity" evidence="1">
    <location>
        <begin position="1"/>
        <end position="14"/>
    </location>
</feature>
<evidence type="ECO:0000313" key="2">
    <source>
        <dbReference type="EMBL" id="GFE21359.1"/>
    </source>
</evidence>
<organism evidence="2 3">
    <name type="scientific">Streptomyces nigrescens</name>
    <dbReference type="NCBI Taxonomy" id="1920"/>
    <lineage>
        <taxon>Bacteria</taxon>
        <taxon>Bacillati</taxon>
        <taxon>Actinomycetota</taxon>
        <taxon>Actinomycetes</taxon>
        <taxon>Kitasatosporales</taxon>
        <taxon>Streptomycetaceae</taxon>
        <taxon>Streptomyces</taxon>
    </lineage>
</organism>
<evidence type="ECO:0000256" key="1">
    <source>
        <dbReference type="SAM" id="MobiDB-lite"/>
    </source>
</evidence>
<dbReference type="EMBL" id="BLIP01000001">
    <property type="protein sequence ID" value="GFE21359.1"/>
    <property type="molecule type" value="Genomic_DNA"/>
</dbReference>
<feature type="compositionally biased region" description="Basic and acidic residues" evidence="1">
    <location>
        <begin position="73"/>
        <end position="98"/>
    </location>
</feature>
<feature type="compositionally biased region" description="Low complexity" evidence="1">
    <location>
        <begin position="60"/>
        <end position="72"/>
    </location>
</feature>
<comment type="caution">
    <text evidence="2">The sequence shown here is derived from an EMBL/GenBank/DDBJ whole genome shotgun (WGS) entry which is preliminary data.</text>
</comment>
<accession>A0A640TCA7</accession>
<dbReference type="Proteomes" id="UP000429552">
    <property type="component" value="Unassembled WGS sequence"/>
</dbReference>